<evidence type="ECO:0000256" key="1">
    <source>
        <dbReference type="SAM" id="MobiDB-lite"/>
    </source>
</evidence>
<feature type="region of interest" description="Disordered" evidence="1">
    <location>
        <begin position="1050"/>
        <end position="1075"/>
    </location>
</feature>
<dbReference type="PROSITE" id="PS00108">
    <property type="entry name" value="PROTEIN_KINASE_ST"/>
    <property type="match status" value="1"/>
</dbReference>
<feature type="compositionally biased region" description="Acidic residues" evidence="1">
    <location>
        <begin position="857"/>
        <end position="868"/>
    </location>
</feature>
<organism evidence="4">
    <name type="scientific">Thrips palmi</name>
    <name type="common">Melon thrips</name>
    <dbReference type="NCBI Taxonomy" id="161013"/>
    <lineage>
        <taxon>Eukaryota</taxon>
        <taxon>Metazoa</taxon>
        <taxon>Ecdysozoa</taxon>
        <taxon>Arthropoda</taxon>
        <taxon>Hexapoda</taxon>
        <taxon>Insecta</taxon>
        <taxon>Pterygota</taxon>
        <taxon>Neoptera</taxon>
        <taxon>Paraneoptera</taxon>
        <taxon>Thysanoptera</taxon>
        <taxon>Terebrantia</taxon>
        <taxon>Thripoidea</taxon>
        <taxon>Thripidae</taxon>
        <taxon>Thrips</taxon>
    </lineage>
</organism>
<dbReference type="Gene3D" id="1.10.510.10">
    <property type="entry name" value="Transferase(Phosphotransferase) domain 1"/>
    <property type="match status" value="1"/>
</dbReference>
<feature type="compositionally biased region" description="Basic and acidic residues" evidence="1">
    <location>
        <begin position="763"/>
        <end position="774"/>
    </location>
</feature>
<feature type="compositionally biased region" description="Basic residues" evidence="1">
    <location>
        <begin position="1343"/>
        <end position="1352"/>
    </location>
</feature>
<gene>
    <name evidence="4" type="primary">LOC117646752</name>
</gene>
<evidence type="ECO:0000313" key="3">
    <source>
        <dbReference type="Proteomes" id="UP000515158"/>
    </source>
</evidence>
<reference evidence="4" key="1">
    <citation type="submission" date="2025-08" db="UniProtKB">
        <authorList>
            <consortium name="RefSeq"/>
        </authorList>
    </citation>
    <scope>IDENTIFICATION</scope>
    <source>
        <tissue evidence="4">Total insect</tissue>
    </source>
</reference>
<keyword evidence="3" id="KW-1185">Reference proteome</keyword>
<accession>A0A6P8YUR1</accession>
<dbReference type="SMART" id="SM00220">
    <property type="entry name" value="S_TKc"/>
    <property type="match status" value="1"/>
</dbReference>
<feature type="region of interest" description="Disordered" evidence="1">
    <location>
        <begin position="955"/>
        <end position="984"/>
    </location>
</feature>
<dbReference type="SUPFAM" id="SSF56112">
    <property type="entry name" value="Protein kinase-like (PK-like)"/>
    <property type="match status" value="1"/>
</dbReference>
<feature type="compositionally biased region" description="Polar residues" evidence="1">
    <location>
        <begin position="1098"/>
        <end position="1119"/>
    </location>
</feature>
<sequence length="1352" mass="147120">MKKLFSRIETKIDTTSKEPSNYVGKVFTVGRQTVTVEEVIAEGGFAVVFLVKGNNSKRYALKRMYVNNDFDLNVAKREIQIASNLSGHKNIIGYVDASITPTSNGVYEVLLLMSHCKADVLQMMNARLQSGFTEAEVLQIFCDMVEAVSRLHHCQTPISHRDLKVENILVNEHGHYVLCDFGSATAKVLNPETQGVPAVQEELHKYTTLSYRAPEMVDLYSGQSIGTKADIWALGCLLYKLCYFSLPFGESTLAIQSGNFSIPDNSRYSRGMHSLIRYMLEPDQDKRPDIFQVATIAFTLAGKDCPVPNLHKVPVPSLDQLPLAQMESEIKKVPVKVSKQAAVPVVEGTSVAPRQRPKGGPTKAGVLSIPIRSSPTPTSSKRPAAPSPSPATGDHSAAAFLSPLPPPPLSSNREMHVGKTPEPSPHLPLPAQVFFPPTSPGHSAAVENPGTASIPATTPTSQSTPCPNLVGALPASKSSSKEFVGPEEVLFPPSGYPDPFHEGDGGAAAFPGVPGGLAPPSGVKLEASASQSIEMPSPPGSPSSGNARSHRRNVSDTSAFNKVFVDDTSQFLAPYKHTQSRGESNSPENADTFILPGSQGATINCNAEQKPPGVSASHNELSKMSNAPGNSRVGHSLSEEIADWNPFHEPSKPEHLSEDQFFGAEFDKIRRGSQSSISNVKSRESLVMTYSDSAEDPFSSAPFSLPNSRQNSCKEKSSSKKSSSGESRTSRKEWKEITIDGVCSEKPDAASNLHLSPPFVRAPAEDRSKYEKLTYDNADNSSDESEHSGVIHERHDKSRKRVERRQSLSSNSSHKKTSTHLQARVTKVERQICNTNAYLSDDSIGSASDLRVKLNDEEKEEYESEGESDERTMGKKTTSSRLSHRCSFNELESINTCGSSAYHAECDSATTHDENCSASSQSRRKRERNKHSSVTNIEAESDLLFVGHQYGEKPLLADDELDSEEGGYSSGNISPRLESPNASSKKCWDDQAAVDVFALAPFPSMISREAQPSKLKEPVDDLIVTEGSLVDLRDSSKKLQLQVEHVVSNPLSPLRGSTPIHVRPEQKGTEKTEDLFGSLPFGSSTVVENPFKEPISRSRPNCVSLSSSQKPISEHSPTVQPLPDLSGRKLPELRSLDSELRGASSQASASAFYSQYCSFPAPSYTAPSMSKMEGKPERADLFGSTPFTCEVKMPSQSSCPSSLNLSQNSQELKQPWHATSSNSLYQTVSVLPSHPEANSETSAALKKEWYDKDGKYHLIDGTRAPGKANILPVKHVLKTKIATPSSSKKTKSSKKSEKVGGFQNMSFEDFSSDDPAEPSADINKFEVLRNDSSRTVDMERKGSLKRRSNPFS</sequence>
<feature type="compositionally biased region" description="Low complexity" evidence="1">
    <location>
        <begin position="507"/>
        <end position="520"/>
    </location>
</feature>
<feature type="region of interest" description="Disordered" evidence="1">
    <location>
        <begin position="575"/>
        <end position="660"/>
    </location>
</feature>
<dbReference type="CDD" id="cd14037">
    <property type="entry name" value="STKc_NAK_like"/>
    <property type="match status" value="1"/>
</dbReference>
<feature type="compositionally biased region" description="Basic and acidic residues" evidence="1">
    <location>
        <begin position="1323"/>
        <end position="1342"/>
    </location>
</feature>
<dbReference type="OrthoDB" id="2018507at2759"/>
<dbReference type="FunCoup" id="A0A6P8YUR1">
    <property type="interactions" value="43"/>
</dbReference>
<evidence type="ECO:0000313" key="4">
    <source>
        <dbReference type="RefSeq" id="XP_034243808.1"/>
    </source>
</evidence>
<proteinExistence type="predicted"/>
<dbReference type="InterPro" id="IPR000719">
    <property type="entry name" value="Prot_kinase_dom"/>
</dbReference>
<dbReference type="Pfam" id="PF00069">
    <property type="entry name" value="Pkinase"/>
    <property type="match status" value="1"/>
</dbReference>
<feature type="region of interest" description="Disordered" evidence="1">
    <location>
        <begin position="1092"/>
        <end position="1129"/>
    </location>
</feature>
<feature type="region of interest" description="Disordered" evidence="1">
    <location>
        <begin position="689"/>
        <end position="882"/>
    </location>
</feature>
<feature type="region of interest" description="Disordered" evidence="1">
    <location>
        <begin position="1281"/>
        <end position="1352"/>
    </location>
</feature>
<feature type="compositionally biased region" description="Basic and acidic residues" evidence="1">
    <location>
        <begin position="1062"/>
        <end position="1074"/>
    </location>
</feature>
<dbReference type="InterPro" id="IPR011009">
    <property type="entry name" value="Kinase-like_dom_sf"/>
</dbReference>
<dbReference type="PROSITE" id="PS50011">
    <property type="entry name" value="PROTEIN_KINASE_DOM"/>
    <property type="match status" value="1"/>
</dbReference>
<name>A0A6P8YUR1_THRPL</name>
<dbReference type="RefSeq" id="XP_034243808.1">
    <property type="nucleotide sequence ID" value="XM_034387917.1"/>
</dbReference>
<feature type="compositionally biased region" description="Polar residues" evidence="1">
    <location>
        <begin position="616"/>
        <end position="629"/>
    </location>
</feature>
<dbReference type="GO" id="GO:0004672">
    <property type="term" value="F:protein kinase activity"/>
    <property type="evidence" value="ECO:0007669"/>
    <property type="project" value="InterPro"/>
</dbReference>
<dbReference type="PANTHER" id="PTHR47907:SF5">
    <property type="entry name" value="AP2 ASSOCIATED KINASE 1"/>
    <property type="match status" value="1"/>
</dbReference>
<dbReference type="InterPro" id="IPR051744">
    <property type="entry name" value="AP2_assoc_SerThr_kinase"/>
</dbReference>
<feature type="compositionally biased region" description="Basic and acidic residues" evidence="1">
    <location>
        <begin position="728"/>
        <end position="748"/>
    </location>
</feature>
<feature type="compositionally biased region" description="Basic residues" evidence="1">
    <location>
        <begin position="922"/>
        <end position="931"/>
    </location>
</feature>
<evidence type="ECO:0000259" key="2">
    <source>
        <dbReference type="PROSITE" id="PS50011"/>
    </source>
</evidence>
<dbReference type="PANTHER" id="PTHR47907">
    <property type="entry name" value="PROTEIN KINASE DOMAIN-CONTAINING PROTEIN"/>
    <property type="match status" value="1"/>
</dbReference>
<dbReference type="InterPro" id="IPR008271">
    <property type="entry name" value="Ser/Thr_kinase_AS"/>
</dbReference>
<dbReference type="KEGG" id="tpal:117646752"/>
<dbReference type="InParanoid" id="A0A6P8YUR1"/>
<dbReference type="Proteomes" id="UP000515158">
    <property type="component" value="Unplaced"/>
</dbReference>
<dbReference type="GO" id="GO:0005524">
    <property type="term" value="F:ATP binding"/>
    <property type="evidence" value="ECO:0007669"/>
    <property type="project" value="InterPro"/>
</dbReference>
<feature type="region of interest" description="Disordered" evidence="1">
    <location>
        <begin position="348"/>
        <end position="560"/>
    </location>
</feature>
<protein>
    <submittedName>
        <fullName evidence="4">Uncharacterized protein LOC117646752</fullName>
    </submittedName>
</protein>
<feature type="compositionally biased region" description="Polar residues" evidence="1">
    <location>
        <begin position="450"/>
        <end position="466"/>
    </location>
</feature>
<feature type="compositionally biased region" description="Basic and acidic residues" evidence="1">
    <location>
        <begin position="649"/>
        <end position="658"/>
    </location>
</feature>
<feature type="compositionally biased region" description="Polar residues" evidence="1">
    <location>
        <begin position="701"/>
        <end position="711"/>
    </location>
</feature>
<feature type="region of interest" description="Disordered" evidence="1">
    <location>
        <begin position="910"/>
        <end position="934"/>
    </location>
</feature>
<feature type="domain" description="Protein kinase" evidence="2">
    <location>
        <begin position="34"/>
        <end position="299"/>
    </location>
</feature>
<feature type="compositionally biased region" description="Polar residues" evidence="1">
    <location>
        <begin position="832"/>
        <end position="846"/>
    </location>
</feature>
<feature type="compositionally biased region" description="Basic and acidic residues" evidence="1">
    <location>
        <begin position="784"/>
        <end position="796"/>
    </location>
</feature>
<dbReference type="GeneID" id="117646752"/>
<feature type="compositionally biased region" description="Low complexity" evidence="1">
    <location>
        <begin position="368"/>
        <end position="384"/>
    </location>
</feature>